<dbReference type="GeneID" id="64661508"/>
<dbReference type="RefSeq" id="XP_041225147.1">
    <property type="nucleotide sequence ID" value="XM_041367210.1"/>
</dbReference>
<accession>A0AAD4E4J9</accession>
<reference evidence="1" key="1">
    <citation type="journal article" date="2020" name="New Phytol.">
        <title>Comparative genomics reveals dynamic genome evolution in host specialist ectomycorrhizal fungi.</title>
        <authorList>
            <person name="Lofgren L.A."/>
            <person name="Nguyen N.H."/>
            <person name="Vilgalys R."/>
            <person name="Ruytinx J."/>
            <person name="Liao H.L."/>
            <person name="Branco S."/>
            <person name="Kuo A."/>
            <person name="LaButti K."/>
            <person name="Lipzen A."/>
            <person name="Andreopoulos W."/>
            <person name="Pangilinan J."/>
            <person name="Riley R."/>
            <person name="Hundley H."/>
            <person name="Na H."/>
            <person name="Barry K."/>
            <person name="Grigoriev I.V."/>
            <person name="Stajich J.E."/>
            <person name="Kennedy P.G."/>
        </authorList>
    </citation>
    <scope>NUCLEOTIDE SEQUENCE</scope>
    <source>
        <strain evidence="1">FC203</strain>
    </source>
</reference>
<keyword evidence="2" id="KW-1185">Reference proteome</keyword>
<organism evidence="1 2">
    <name type="scientific">Suillus fuscotomentosus</name>
    <dbReference type="NCBI Taxonomy" id="1912939"/>
    <lineage>
        <taxon>Eukaryota</taxon>
        <taxon>Fungi</taxon>
        <taxon>Dikarya</taxon>
        <taxon>Basidiomycota</taxon>
        <taxon>Agaricomycotina</taxon>
        <taxon>Agaricomycetes</taxon>
        <taxon>Agaricomycetidae</taxon>
        <taxon>Boletales</taxon>
        <taxon>Suillineae</taxon>
        <taxon>Suillaceae</taxon>
        <taxon>Suillus</taxon>
    </lineage>
</organism>
<dbReference type="EMBL" id="JABBWK010000032">
    <property type="protein sequence ID" value="KAG1899571.1"/>
    <property type="molecule type" value="Genomic_DNA"/>
</dbReference>
<name>A0AAD4E4J9_9AGAM</name>
<proteinExistence type="predicted"/>
<evidence type="ECO:0000313" key="1">
    <source>
        <dbReference type="EMBL" id="KAG1899571.1"/>
    </source>
</evidence>
<gene>
    <name evidence="1" type="ORF">F5891DRAFT_1189731</name>
</gene>
<dbReference type="Proteomes" id="UP001195769">
    <property type="component" value="Unassembled WGS sequence"/>
</dbReference>
<dbReference type="AlphaFoldDB" id="A0AAD4E4J9"/>
<protein>
    <submittedName>
        <fullName evidence="1">Uncharacterized protein</fullName>
    </submittedName>
</protein>
<sequence length="341" mass="38025">MSQRPKALQPKRLCRILLLSRCILLSTHRMSSFIKPFRTLKQPYIFGAHQPPLPNPTTFSDQPINPFLELSTSLINSEESARSSLDKALELSSDFPSILDEPSLPSFKLLAARFLPFTPSVPPLIDATRNIASAVPLTFIRQNNTFPPVQTQPLIPTVPNTPIPPVTLAPTIINPTPAPSHLPSSHITSTKPSMKTVVSTSNKGIAVMPGPGSNKAPSFNGETSELVDFFELFEDLATSCTLTDEQKCKAIVCYTDVLTKCFWVMLTGYESKDFMIFKQSILAKYLHANQGTHYMIRDLERVVLNTVDSDISTETELLQYYCQFHPIAVWLETNSKISQRE</sequence>
<evidence type="ECO:0000313" key="2">
    <source>
        <dbReference type="Proteomes" id="UP001195769"/>
    </source>
</evidence>
<comment type="caution">
    <text evidence="1">The sequence shown here is derived from an EMBL/GenBank/DDBJ whole genome shotgun (WGS) entry which is preliminary data.</text>
</comment>